<dbReference type="Proteomes" id="UP000627573">
    <property type="component" value="Unassembled WGS sequence"/>
</dbReference>
<evidence type="ECO:0000256" key="2">
    <source>
        <dbReference type="ARBA" id="ARBA00023125"/>
    </source>
</evidence>
<dbReference type="InterPro" id="IPR011990">
    <property type="entry name" value="TPR-like_helical_dom_sf"/>
</dbReference>
<keyword evidence="5" id="KW-1185">Reference proteome</keyword>
<name>A0A0C2ZQ55_RHOER</name>
<evidence type="ECO:0000313" key="4">
    <source>
        <dbReference type="EMBL" id="MBH5142995.1"/>
    </source>
</evidence>
<dbReference type="KEGG" id="reb:XU06_25240"/>
<dbReference type="PROSITE" id="PS50043">
    <property type="entry name" value="HTH_LUXR_2"/>
    <property type="match status" value="1"/>
</dbReference>
<dbReference type="Gene3D" id="1.10.10.10">
    <property type="entry name" value="Winged helix-like DNA-binding domain superfamily/Winged helix DNA-binding domain"/>
    <property type="match status" value="1"/>
</dbReference>
<dbReference type="EMBL" id="JAECSB010000031">
    <property type="protein sequence ID" value="MBH5142995.1"/>
    <property type="molecule type" value="Genomic_DNA"/>
</dbReference>
<sequence>MIEAVRDALASGEAEQARRVLRKNWLRLILESHTRELEQLCLAHPDPHDPHILLIRACCRDLSGDPYGAEFLRGQGLRVASDDFVVCFTDLLLAPDTSTKAVIADRARHALAQCEPEDDYPSALFLLGWTEIRLRRDLPRAIALLRSAGDEARLQSRAETLRLAQSNLAFALTHAGVFTEAEQILDGLPAREVASDWERFEGGLPQSNRGCIAYWRGDFEEAIAQFDSIIVEGSPGTNFEALARLYLVMSLIALNRKDRYHNAARLLRGVSTADKHGIPWDTLRRVTTAWLAHAQGQDEQARRIAKPTLTRTGAAVAHALLAELYRVLGDPEPSAQALRLASSAALPRYALVSTLVTSAALSSVAGRGPQAHEQLDRALAEAIPEQILAPFLSGDPVIVDLLNAHAIQGSRHQDLLRTILEKRSRLSAQLAGVLTERENEILTFLRTTMTADEIAAHLGIAYPTVKTHIRSIYRKLGVAKRRAAVQAADNLDRGIGGDSATEAANRQIQGL</sequence>
<dbReference type="PANTHER" id="PTHR44688">
    <property type="entry name" value="DNA-BINDING TRANSCRIPTIONAL ACTIVATOR DEVR_DOSR"/>
    <property type="match status" value="1"/>
</dbReference>
<reference evidence="4 5" key="1">
    <citation type="submission" date="2020-12" db="EMBL/GenBank/DDBJ databases">
        <title>Draft genome sequence of furan degrading bacterial strain FUR100.</title>
        <authorList>
            <person name="Woiski C."/>
        </authorList>
    </citation>
    <scope>NUCLEOTIDE SEQUENCE [LARGE SCALE GENOMIC DNA]</scope>
    <source>
        <strain evidence="4 5">FUR100</strain>
    </source>
</reference>
<dbReference type="Gene3D" id="1.25.40.10">
    <property type="entry name" value="Tetratricopeptide repeat domain"/>
    <property type="match status" value="1"/>
</dbReference>
<dbReference type="SUPFAM" id="SSF48452">
    <property type="entry name" value="TPR-like"/>
    <property type="match status" value="1"/>
</dbReference>
<dbReference type="RefSeq" id="WP_021345644.1">
    <property type="nucleotide sequence ID" value="NZ_CP011295.1"/>
</dbReference>
<dbReference type="GeneID" id="57484902"/>
<keyword evidence="1" id="KW-0805">Transcription regulation</keyword>
<keyword evidence="3" id="KW-0804">Transcription</keyword>
<dbReference type="AlphaFoldDB" id="A0A0C2ZQ55"/>
<dbReference type="PANTHER" id="PTHR44688:SF16">
    <property type="entry name" value="DNA-BINDING TRANSCRIPTIONAL ACTIVATOR DEVR_DOSR"/>
    <property type="match status" value="1"/>
</dbReference>
<organism evidence="4 5">
    <name type="scientific">Rhodococcus erythropolis</name>
    <name type="common">Arthrobacter picolinophilus</name>
    <dbReference type="NCBI Taxonomy" id="1833"/>
    <lineage>
        <taxon>Bacteria</taxon>
        <taxon>Bacillati</taxon>
        <taxon>Actinomycetota</taxon>
        <taxon>Actinomycetes</taxon>
        <taxon>Mycobacteriales</taxon>
        <taxon>Nocardiaceae</taxon>
        <taxon>Rhodococcus</taxon>
        <taxon>Rhodococcus erythropolis group</taxon>
    </lineage>
</organism>
<protein>
    <submittedName>
        <fullName evidence="4">Helix-turn-helix transcriptional regulator</fullName>
    </submittedName>
</protein>
<accession>A0A0C2ZQ55</accession>
<comment type="caution">
    <text evidence="4">The sequence shown here is derived from an EMBL/GenBank/DDBJ whole genome shotgun (WGS) entry which is preliminary data.</text>
</comment>
<evidence type="ECO:0000256" key="3">
    <source>
        <dbReference type="ARBA" id="ARBA00023163"/>
    </source>
</evidence>
<dbReference type="GO" id="GO:0006355">
    <property type="term" value="P:regulation of DNA-templated transcription"/>
    <property type="evidence" value="ECO:0007669"/>
    <property type="project" value="InterPro"/>
</dbReference>
<dbReference type="InterPro" id="IPR016032">
    <property type="entry name" value="Sig_transdc_resp-reg_C-effctor"/>
</dbReference>
<dbReference type="InterPro" id="IPR000792">
    <property type="entry name" value="Tscrpt_reg_LuxR_C"/>
</dbReference>
<keyword evidence="2" id="KW-0238">DNA-binding</keyword>
<dbReference type="InterPro" id="IPR036388">
    <property type="entry name" value="WH-like_DNA-bd_sf"/>
</dbReference>
<dbReference type="PRINTS" id="PR00038">
    <property type="entry name" value="HTHLUXR"/>
</dbReference>
<evidence type="ECO:0000256" key="1">
    <source>
        <dbReference type="ARBA" id="ARBA00023015"/>
    </source>
</evidence>
<dbReference type="SUPFAM" id="SSF46894">
    <property type="entry name" value="C-terminal effector domain of the bipartite response regulators"/>
    <property type="match status" value="1"/>
</dbReference>
<proteinExistence type="predicted"/>
<dbReference type="CDD" id="cd06170">
    <property type="entry name" value="LuxR_C_like"/>
    <property type="match status" value="1"/>
</dbReference>
<dbReference type="GO" id="GO:0003677">
    <property type="term" value="F:DNA binding"/>
    <property type="evidence" value="ECO:0007669"/>
    <property type="project" value="UniProtKB-KW"/>
</dbReference>
<gene>
    <name evidence="4" type="ORF">I3517_10240</name>
</gene>
<dbReference type="Pfam" id="PF00196">
    <property type="entry name" value="GerE"/>
    <property type="match status" value="1"/>
</dbReference>
<evidence type="ECO:0000313" key="5">
    <source>
        <dbReference type="Proteomes" id="UP000627573"/>
    </source>
</evidence>
<dbReference type="SMART" id="SM00421">
    <property type="entry name" value="HTH_LUXR"/>
    <property type="match status" value="1"/>
</dbReference>